<accession>A0ABX6F230</accession>
<reference evidence="3 4" key="2">
    <citation type="submission" date="2019-11" db="EMBL/GenBank/DDBJ databases">
        <authorList>
            <person name="Lu H."/>
        </authorList>
    </citation>
    <scope>NUCLEOTIDE SEQUENCE [LARGE SCALE GENOMIC DNA]</scope>
    <source>
        <strain evidence="3 4">FIM1</strain>
    </source>
</reference>
<dbReference type="SUPFAM" id="SSF51735">
    <property type="entry name" value="NAD(P)-binding Rossmann-fold domains"/>
    <property type="match status" value="1"/>
</dbReference>
<dbReference type="PANTHER" id="PTHR43355">
    <property type="entry name" value="FLAVIN REDUCTASE (NADPH)"/>
    <property type="match status" value="1"/>
</dbReference>
<dbReference type="Gene3D" id="3.40.50.720">
    <property type="entry name" value="NAD(P)-binding Rossmann-like Domain"/>
    <property type="match status" value="1"/>
</dbReference>
<feature type="domain" description="NAD(P)-binding" evidence="2">
    <location>
        <begin position="9"/>
        <end position="205"/>
    </location>
</feature>
<evidence type="ECO:0000256" key="1">
    <source>
        <dbReference type="ARBA" id="ARBA00038376"/>
    </source>
</evidence>
<dbReference type="Pfam" id="PF13460">
    <property type="entry name" value="NAD_binding_10"/>
    <property type="match status" value="1"/>
</dbReference>
<dbReference type="InterPro" id="IPR036291">
    <property type="entry name" value="NAD(P)-bd_dom_sf"/>
</dbReference>
<evidence type="ECO:0000259" key="2">
    <source>
        <dbReference type="Pfam" id="PF13460"/>
    </source>
</evidence>
<dbReference type="CDD" id="cd05244">
    <property type="entry name" value="BVR-B_like_SDR_a"/>
    <property type="match status" value="1"/>
</dbReference>
<organism evidence="3 4">
    <name type="scientific">Kluyveromyces marxianus</name>
    <name type="common">Yeast</name>
    <name type="synonym">Candida kefyr</name>
    <dbReference type="NCBI Taxonomy" id="4911"/>
    <lineage>
        <taxon>Eukaryota</taxon>
        <taxon>Fungi</taxon>
        <taxon>Dikarya</taxon>
        <taxon>Ascomycota</taxon>
        <taxon>Saccharomycotina</taxon>
        <taxon>Saccharomycetes</taxon>
        <taxon>Saccharomycetales</taxon>
        <taxon>Saccharomycetaceae</taxon>
        <taxon>Kluyveromyces</taxon>
    </lineage>
</organism>
<proteinExistence type="inferred from homology"/>
<evidence type="ECO:0000313" key="3">
    <source>
        <dbReference type="EMBL" id="QGN18437.1"/>
    </source>
</evidence>
<gene>
    <name evidence="3" type="primary">ywnB</name>
    <name evidence="3" type="ORF">FIM1_4765</name>
</gene>
<dbReference type="EMBL" id="CP015061">
    <property type="protein sequence ID" value="QGN18437.1"/>
    <property type="molecule type" value="Genomic_DNA"/>
</dbReference>
<dbReference type="Proteomes" id="UP000422736">
    <property type="component" value="Chromosome 7"/>
</dbReference>
<dbReference type="PANTHER" id="PTHR43355:SF2">
    <property type="entry name" value="FLAVIN REDUCTASE (NADPH)"/>
    <property type="match status" value="1"/>
</dbReference>
<dbReference type="InterPro" id="IPR016040">
    <property type="entry name" value="NAD(P)-bd_dom"/>
</dbReference>
<comment type="similarity">
    <text evidence="1">Belongs to the avfA family.</text>
</comment>
<keyword evidence="4" id="KW-1185">Reference proteome</keyword>
<protein>
    <submittedName>
        <fullName evidence="3">YwnB</fullName>
    </submittedName>
</protein>
<dbReference type="InterPro" id="IPR051606">
    <property type="entry name" value="Polyketide_Oxido-like"/>
</dbReference>
<name>A0ABX6F230_KLUMA</name>
<reference evidence="3 4" key="1">
    <citation type="submission" date="2016-03" db="EMBL/GenBank/DDBJ databases">
        <title>How can Kluyveromyces marxianus grow so fast - potential evolutionary course in Saccharomyces Complex revealed by comparative genomics.</title>
        <authorList>
            <person name="Mo W."/>
            <person name="Lu W."/>
            <person name="Yang X."/>
            <person name="Qi J."/>
            <person name="Lv H."/>
        </authorList>
    </citation>
    <scope>NUCLEOTIDE SEQUENCE [LARGE SCALE GENOMIC DNA]</scope>
    <source>
        <strain evidence="3 4">FIM1</strain>
    </source>
</reference>
<sequence>MTKNVALIGATGYTGAAILTELLSRKYHVKAIVRSPEKVKAQDNLEIVKVDVFDEETLTKSLAGVDAVISAYNSGWTNPNIFEDFVKGSHNIINATKKAGIKRFLVVGGAGSLYVAPGVQLIDTPQFPKAIYPGANGARVLLDDLKKETELDWTMLSPPIGYSATNPGTRTGKYRIGTDSPLMDGDKPGAISAPDLAIALVDELEKGDFIKARFTIAN</sequence>
<evidence type="ECO:0000313" key="4">
    <source>
        <dbReference type="Proteomes" id="UP000422736"/>
    </source>
</evidence>